<evidence type="ECO:0008006" key="4">
    <source>
        <dbReference type="Google" id="ProtNLM"/>
    </source>
</evidence>
<dbReference type="Proteomes" id="UP000029859">
    <property type="component" value="Unassembled WGS sequence"/>
</dbReference>
<dbReference type="RefSeq" id="WP_048195482.1">
    <property type="nucleotide sequence ID" value="NZ_CAAGSM010000001.1"/>
</dbReference>
<evidence type="ECO:0000313" key="2">
    <source>
        <dbReference type="EMBL" id="KGK98176.1"/>
    </source>
</evidence>
<proteinExistence type="predicted"/>
<dbReference type="NCBIfam" id="TIGR04314">
    <property type="entry name" value="methano7heme"/>
    <property type="match status" value="1"/>
</dbReference>
<dbReference type="InterPro" id="IPR027594">
    <property type="entry name" value="Methanoheme_cyt"/>
</dbReference>
<dbReference type="SUPFAM" id="SSF48695">
    <property type="entry name" value="Multiheme cytochromes"/>
    <property type="match status" value="1"/>
</dbReference>
<evidence type="ECO:0000313" key="3">
    <source>
        <dbReference type="Proteomes" id="UP000029859"/>
    </source>
</evidence>
<dbReference type="PANTHER" id="PTHR35038">
    <property type="entry name" value="DISSIMILATORY SULFITE REDUCTASE SIRA"/>
    <property type="match status" value="1"/>
</dbReference>
<sequence>MAKLEVILLAAAIFIFAFAGVFASMGYSGNEAIAHHYMTEGEWSDSSCGGCHFTVSDHVETNTHIQRDIDEWDPLTNFDIEVEGEDEWVERYGAYHPGGGALEEYGVDVDCMVCHEQYGMYDFDARAMKFAEGDFENANAAAMVDANAAVQKDNIRKFTYFSNAVTPLPLLLLFHDTVNGAPAKESCAENCHEANIPTTAVMWSAPDYEEFDVHAEVECAECHEISHSSLLVKADVENIHELEAETRSCDDADCHAGISHGPIADAHLETVECESCHIPALPGGELPGGTTLESFDWSNGERVDSFKTETIIPVLAWSNGFGEDELNIPDGKDDADVKLAPFNIVTGIWWDEGVNPEVAESPDTSKEIGDPIAVAYVEAADADRDGMVTVDEMRGYDGDADGEADYPYAVLRTVDLHYRLSHNIAGSEVGMADPLECADCHGSTATAIDWELIGYDSDPAQTDPPTDFTLKTIDATIPGAKPPEVEREPAF</sequence>
<dbReference type="InterPro" id="IPR018247">
    <property type="entry name" value="EF_Hand_1_Ca_BS"/>
</dbReference>
<accession>A0A099T1S8</accession>
<dbReference type="PROSITE" id="PS00018">
    <property type="entry name" value="EF_HAND_1"/>
    <property type="match status" value="1"/>
</dbReference>
<protein>
    <recommendedName>
        <fullName evidence="4">Methanogenesis multiheme c-type cytochrome</fullName>
    </recommendedName>
</protein>
<evidence type="ECO:0000256" key="1">
    <source>
        <dbReference type="ARBA" id="ARBA00022729"/>
    </source>
</evidence>
<dbReference type="AlphaFoldDB" id="A0A099T1S8"/>
<keyword evidence="3" id="KW-1185">Reference proteome</keyword>
<keyword evidence="1" id="KW-0732">Signal</keyword>
<gene>
    <name evidence="2" type="ORF">LI82_10655</name>
</gene>
<organism evidence="2 3">
    <name type="scientific">Methanococcoides methylutens</name>
    <dbReference type="NCBI Taxonomy" id="2226"/>
    <lineage>
        <taxon>Archaea</taxon>
        <taxon>Methanobacteriati</taxon>
        <taxon>Methanobacteriota</taxon>
        <taxon>Stenosarchaea group</taxon>
        <taxon>Methanomicrobia</taxon>
        <taxon>Methanosarcinales</taxon>
        <taxon>Methanosarcinaceae</taxon>
        <taxon>Methanococcoides</taxon>
    </lineage>
</organism>
<dbReference type="InterPro" id="IPR036280">
    <property type="entry name" value="Multihaem_cyt_sf"/>
</dbReference>
<dbReference type="InterPro" id="IPR051829">
    <property type="entry name" value="Multiheme_Cytochr_ET"/>
</dbReference>
<dbReference type="OrthoDB" id="141362at2157"/>
<comment type="caution">
    <text evidence="2">The sequence shown here is derived from an EMBL/GenBank/DDBJ whole genome shotgun (WGS) entry which is preliminary data.</text>
</comment>
<reference evidence="2 3" key="1">
    <citation type="submission" date="2014-09" db="EMBL/GenBank/DDBJ databases">
        <title>Draft genome sequence of an obligately methylotrophic methanogen, Methanococcoides methylutens, isolated from marine sediment.</title>
        <authorList>
            <person name="Guan Y."/>
            <person name="Ngugi D.K."/>
            <person name="Blom J."/>
            <person name="Ali S."/>
            <person name="Ferry J.G."/>
            <person name="Stingl U."/>
        </authorList>
    </citation>
    <scope>NUCLEOTIDE SEQUENCE [LARGE SCALE GENOMIC DNA]</scope>
    <source>
        <strain evidence="2 3">DSM 2657</strain>
    </source>
</reference>
<name>A0A099T1S8_METMT</name>
<dbReference type="EMBL" id="JRHO01000014">
    <property type="protein sequence ID" value="KGK98176.1"/>
    <property type="molecule type" value="Genomic_DNA"/>
</dbReference>